<dbReference type="SUPFAM" id="SSF56784">
    <property type="entry name" value="HAD-like"/>
    <property type="match status" value="1"/>
</dbReference>
<dbReference type="PANTHER" id="PTHR17901:SF14">
    <property type="entry name" value="MAGNESIUM-DEPENDENT PHOSPHATASE 1"/>
    <property type="match status" value="1"/>
</dbReference>
<dbReference type="EMBL" id="JAQMWT010000377">
    <property type="protein sequence ID" value="KAJ8602534.1"/>
    <property type="molecule type" value="Genomic_DNA"/>
</dbReference>
<dbReference type="Proteomes" id="UP001230188">
    <property type="component" value="Unassembled WGS sequence"/>
</dbReference>
<protein>
    <submittedName>
        <fullName evidence="1">Uncharacterized protein</fullName>
    </submittedName>
</protein>
<dbReference type="AlphaFoldDB" id="A0AAD7UE50"/>
<dbReference type="InterPro" id="IPR010036">
    <property type="entry name" value="MDP_1_eu_arc"/>
</dbReference>
<dbReference type="NCBIfam" id="TIGR01681">
    <property type="entry name" value="HAD-SF-IIIC"/>
    <property type="match status" value="1"/>
</dbReference>
<dbReference type="InterPro" id="IPR010033">
    <property type="entry name" value="HAD_SF_ppase_IIIC"/>
</dbReference>
<accession>A0AAD7UE50</accession>
<dbReference type="InterPro" id="IPR023214">
    <property type="entry name" value="HAD_sf"/>
</dbReference>
<gene>
    <name evidence="1" type="ORF">CTAYLR_008338</name>
</gene>
<dbReference type="PANTHER" id="PTHR17901">
    <property type="entry name" value="MAGNESIUM-DEPENDENT PHOSPHATASE 1 MDP1"/>
    <property type="match status" value="1"/>
</dbReference>
<dbReference type="InterPro" id="IPR015947">
    <property type="entry name" value="PUA-like_sf"/>
</dbReference>
<organism evidence="1 2">
    <name type="scientific">Chrysophaeum taylorii</name>
    <dbReference type="NCBI Taxonomy" id="2483200"/>
    <lineage>
        <taxon>Eukaryota</taxon>
        <taxon>Sar</taxon>
        <taxon>Stramenopiles</taxon>
        <taxon>Ochrophyta</taxon>
        <taxon>Pelagophyceae</taxon>
        <taxon>Pelagomonadales</taxon>
        <taxon>Pelagomonadaceae</taxon>
        <taxon>Chrysophaeum</taxon>
    </lineage>
</organism>
<dbReference type="SUPFAM" id="SSF88697">
    <property type="entry name" value="PUA domain-like"/>
    <property type="match status" value="1"/>
</dbReference>
<dbReference type="Pfam" id="PF12689">
    <property type="entry name" value="Acid_PPase"/>
    <property type="match status" value="1"/>
</dbReference>
<proteinExistence type="predicted"/>
<reference evidence="1" key="1">
    <citation type="submission" date="2023-01" db="EMBL/GenBank/DDBJ databases">
        <title>Metagenome sequencing of chrysophaentin producing Chrysophaeum taylorii.</title>
        <authorList>
            <person name="Davison J."/>
            <person name="Bewley C."/>
        </authorList>
    </citation>
    <scope>NUCLEOTIDE SEQUENCE</scope>
    <source>
        <strain evidence="1">NIES-1699</strain>
    </source>
</reference>
<evidence type="ECO:0000313" key="2">
    <source>
        <dbReference type="Proteomes" id="UP001230188"/>
    </source>
</evidence>
<dbReference type="InterPro" id="IPR036412">
    <property type="entry name" value="HAD-like_sf"/>
</dbReference>
<dbReference type="Gene3D" id="3.40.50.1000">
    <property type="entry name" value="HAD superfamily/HAD-like"/>
    <property type="match status" value="1"/>
</dbReference>
<name>A0AAD7UE50_9STRA</name>
<dbReference type="NCBIfam" id="TIGR01685">
    <property type="entry name" value="MDP-1"/>
    <property type="match status" value="1"/>
</dbReference>
<evidence type="ECO:0000313" key="1">
    <source>
        <dbReference type="EMBL" id="KAJ8602534.1"/>
    </source>
</evidence>
<keyword evidence="2" id="KW-1185">Reference proteome</keyword>
<dbReference type="GO" id="GO:0003993">
    <property type="term" value="F:acid phosphatase activity"/>
    <property type="evidence" value="ECO:0007669"/>
    <property type="project" value="TreeGrafter"/>
</dbReference>
<dbReference type="SFLD" id="SFLDS00003">
    <property type="entry name" value="Haloacid_Dehalogenase"/>
    <property type="match status" value="1"/>
</dbReference>
<sequence length="302" mass="33188">MEARQEPKVVVLDLDATVWTPELYTLRAPRSADVKAWRPRFGEDVRLIDGVLDVLRGLADSKMQVAIASRTSRASWARSLLREIVVKDGVTLEDLCGLRVQIYPGDKSEHFRKIRETTGVGFEDMVFFDDALEGRYGNCRPIAALGVLAVHTPRGLTSERWSTAIEAFANGDRGTVIRAPGEDDDAPFLAGDAMRCVSMALPFAALLLNGAKTLETRNSRMFSNLEGQDVVIRVGHRDWDDSEWRALYENDDDPHLMPPGFKRGALAGVVTVGKTLPIADVAAQEGWPAAERAALAPKHALP</sequence>
<comment type="caution">
    <text evidence="1">The sequence shown here is derived from an EMBL/GenBank/DDBJ whole genome shotgun (WGS) entry which is preliminary data.</text>
</comment>
<dbReference type="SFLD" id="SFLDG01129">
    <property type="entry name" value="C1.5:_HAD__Beta-PGM__Phosphata"/>
    <property type="match status" value="1"/>
</dbReference>
<dbReference type="SFLD" id="SFLDG01131">
    <property type="entry name" value="C1.5.2:_MDP_Like"/>
    <property type="match status" value="1"/>
</dbReference>